<dbReference type="Pfam" id="PF15159">
    <property type="entry name" value="PIG-Y"/>
    <property type="match status" value="1"/>
</dbReference>
<organism evidence="2 3">
    <name type="scientific">Trypanosoma equiperdum</name>
    <dbReference type="NCBI Taxonomy" id="5694"/>
    <lineage>
        <taxon>Eukaryota</taxon>
        <taxon>Discoba</taxon>
        <taxon>Euglenozoa</taxon>
        <taxon>Kinetoplastea</taxon>
        <taxon>Metakinetoplastina</taxon>
        <taxon>Trypanosomatida</taxon>
        <taxon>Trypanosomatidae</taxon>
        <taxon>Trypanosoma</taxon>
    </lineage>
</organism>
<dbReference type="RefSeq" id="XP_067076996.1">
    <property type="nucleotide sequence ID" value="XM_067220895.1"/>
</dbReference>
<keyword evidence="3" id="KW-1185">Reference proteome</keyword>
<evidence type="ECO:0000256" key="1">
    <source>
        <dbReference type="SAM" id="Phobius"/>
    </source>
</evidence>
<dbReference type="InterPro" id="IPR029164">
    <property type="entry name" value="PIG-Y"/>
</dbReference>
<keyword evidence="1" id="KW-1133">Transmembrane helix</keyword>
<proteinExistence type="predicted"/>
<keyword evidence="1" id="KW-0812">Transmembrane</keyword>
<feature type="transmembrane region" description="Helical" evidence="1">
    <location>
        <begin position="59"/>
        <end position="79"/>
    </location>
</feature>
<sequence length="85" mass="10089">MYALDYRNQPLKCFLLGWPSLITAWAGVLWFVLCMWECLNRPIERSERSVMDPMWYRALIPPLVPPVIVVAAYFSWLGWKIFTHN</sequence>
<keyword evidence="1" id="KW-0472">Membrane</keyword>
<dbReference type="VEuPathDB" id="TriTrypDB:TEOVI_000538300"/>
<evidence type="ECO:0000313" key="2">
    <source>
        <dbReference type="EMBL" id="SCU65389.1"/>
    </source>
</evidence>
<name>A0A1G4I1A9_TRYEQ</name>
<accession>A0A1G4I1A9</accession>
<dbReference type="EMBL" id="CZPT02000283">
    <property type="protein sequence ID" value="SCU65389.1"/>
    <property type="molecule type" value="Genomic_DNA"/>
</dbReference>
<keyword evidence="2" id="KW-0808">Transferase</keyword>
<comment type="caution">
    <text evidence="2">The sequence shown here is derived from an EMBL/GenBank/DDBJ whole genome shotgun (WGS) entry which is preliminary data.</text>
</comment>
<feature type="transmembrane region" description="Helical" evidence="1">
    <location>
        <begin position="20"/>
        <end position="39"/>
    </location>
</feature>
<reference evidence="2" key="1">
    <citation type="submission" date="2016-09" db="EMBL/GenBank/DDBJ databases">
        <authorList>
            <person name="Hebert L."/>
            <person name="Moumen B."/>
        </authorList>
    </citation>
    <scope>NUCLEOTIDE SEQUENCE [LARGE SCALE GENOMIC DNA]</scope>
    <source>
        <strain evidence="2">OVI</strain>
    </source>
</reference>
<dbReference type="Proteomes" id="UP000195570">
    <property type="component" value="Unassembled WGS sequence"/>
</dbReference>
<evidence type="ECO:0000313" key="3">
    <source>
        <dbReference type="Proteomes" id="UP000195570"/>
    </source>
</evidence>
<keyword evidence="2" id="KW-0328">Glycosyltransferase</keyword>
<gene>
    <name evidence="2" type="ORF">TEOVI_000538300</name>
</gene>
<dbReference type="GeneID" id="92379323"/>
<dbReference type="AlphaFoldDB" id="A0A1G4I1A9"/>
<protein>
    <submittedName>
        <fullName evidence="2">Phosphatidylinositol N-acetylglucosaminyltransferase subunit Y, putative</fullName>
    </submittedName>
</protein>
<dbReference type="GO" id="GO:0016757">
    <property type="term" value="F:glycosyltransferase activity"/>
    <property type="evidence" value="ECO:0007669"/>
    <property type="project" value="UniProtKB-KW"/>
</dbReference>